<gene>
    <name evidence="2" type="ORF">KL86APRO_10194</name>
</gene>
<dbReference type="EMBL" id="FLUO01000001">
    <property type="protein sequence ID" value="SBV91984.1"/>
    <property type="molecule type" value="Genomic_DNA"/>
</dbReference>
<comment type="similarity">
    <text evidence="1">Belongs to the short-chain dehydrogenases/reductases (SDR) family.</text>
</comment>
<dbReference type="InterPro" id="IPR050259">
    <property type="entry name" value="SDR"/>
</dbReference>
<dbReference type="SUPFAM" id="SSF51735">
    <property type="entry name" value="NAD(P)-binding Rossmann-fold domains"/>
    <property type="match status" value="1"/>
</dbReference>
<dbReference type="InterPro" id="IPR002347">
    <property type="entry name" value="SDR_fam"/>
</dbReference>
<proteinExistence type="inferred from homology"/>
<dbReference type="PANTHER" id="PTHR42879:SF6">
    <property type="entry name" value="NADPH-DEPENDENT REDUCTASE BACG"/>
    <property type="match status" value="1"/>
</dbReference>
<protein>
    <submittedName>
        <fullName evidence="2">Short-chain dehydrogenase</fullName>
    </submittedName>
</protein>
<dbReference type="PRINTS" id="PR00081">
    <property type="entry name" value="GDHRDH"/>
</dbReference>
<organism evidence="2">
    <name type="scientific">uncultured Alphaproteobacteria bacterium</name>
    <dbReference type="NCBI Taxonomy" id="91750"/>
    <lineage>
        <taxon>Bacteria</taxon>
        <taxon>Pseudomonadati</taxon>
        <taxon>Pseudomonadota</taxon>
        <taxon>Alphaproteobacteria</taxon>
        <taxon>environmental samples</taxon>
    </lineage>
</organism>
<evidence type="ECO:0000313" key="2">
    <source>
        <dbReference type="EMBL" id="SBV91984.1"/>
    </source>
</evidence>
<accession>A0A212IY03</accession>
<dbReference type="Pfam" id="PF13561">
    <property type="entry name" value="adh_short_C2"/>
    <property type="match status" value="1"/>
</dbReference>
<dbReference type="CDD" id="cd05344">
    <property type="entry name" value="BKR_like_SDR_like"/>
    <property type="match status" value="1"/>
</dbReference>
<dbReference type="InterPro" id="IPR036291">
    <property type="entry name" value="NAD(P)-bd_dom_sf"/>
</dbReference>
<evidence type="ECO:0000256" key="1">
    <source>
        <dbReference type="ARBA" id="ARBA00006484"/>
    </source>
</evidence>
<sequence>MELGLKGKRALVMGASRGLGRGIAQALAAEGCDLILAARSAEKLRDAAAQIESRHGVKATVVGLDLSDTASVVAMIDTVRTMGGVDVLLGNVGGPPPSGALGVAPETWLKHFESMVLNLIRVIDGLVPAMREKKWGRIITITSSGVVQPIPTLAMSNTLRASLVAFSKTLAGEVAADGVTVNVVLPGRIGTERVAELDQAAAARTGTTVAEASAKSAATIPMKRYGKVEEFAAVCAFLASVPAGYVTGSMVRVDGGLIASI</sequence>
<dbReference type="AlphaFoldDB" id="A0A212IY03"/>
<reference evidence="2" key="1">
    <citation type="submission" date="2016-04" db="EMBL/GenBank/DDBJ databases">
        <authorList>
            <person name="Evans L.H."/>
            <person name="Alamgir A."/>
            <person name="Owens N."/>
            <person name="Weber N.D."/>
            <person name="Virtaneva K."/>
            <person name="Barbian K."/>
            <person name="Babar A."/>
            <person name="Rosenke K."/>
        </authorList>
    </citation>
    <scope>NUCLEOTIDE SEQUENCE</scope>
    <source>
        <strain evidence="2">86</strain>
    </source>
</reference>
<name>A0A212IY03_9PROT</name>
<dbReference type="Gene3D" id="3.40.50.720">
    <property type="entry name" value="NAD(P)-binding Rossmann-like Domain"/>
    <property type="match status" value="1"/>
</dbReference>
<dbReference type="PANTHER" id="PTHR42879">
    <property type="entry name" value="3-OXOACYL-(ACYL-CARRIER-PROTEIN) REDUCTASE"/>
    <property type="match status" value="1"/>
</dbReference>